<name>A0A414WG70_BACUN</name>
<keyword evidence="2" id="KW-0328">Glycosyltransferase</keyword>
<evidence type="ECO:0000259" key="5">
    <source>
        <dbReference type="Pfam" id="PF00535"/>
    </source>
</evidence>
<sequence length="314" mass="35754">MVAIVIVNYNGSVDTLTCIESLLKSSYTDYRIIVVDNASTPDSLNILRMGLEKYGSFESKNGKIVYFNGFVTLILSSRNCGFAGGNNIGVKYAVDTLKQLKYIWLLNNDTTVKPNTLYCLVNYMSNADVQLGILGNKLLFLDDPTKIQAIGGVYNKWFARCKHIGAYETDRGQYDNPIPVMDYVVGASMFVRKTFIEEVGYMSEDYFLYFEELDWILRGKACGWNIGYIPEAIVFHKEGGSTKEKGIMISEFADICQLKNRILFTKRFYPLCLISVLPMCAFTILLRLINGRISRSKVLFKEYIRVILNLFLNR</sequence>
<feature type="domain" description="Glycosyltransferase 2-like" evidence="5">
    <location>
        <begin position="4"/>
        <end position="129"/>
    </location>
</feature>
<dbReference type="EMBL" id="QRJL01000002">
    <property type="protein sequence ID" value="RHH33239.1"/>
    <property type="molecule type" value="Genomic_DNA"/>
</dbReference>
<dbReference type="CDD" id="cd04186">
    <property type="entry name" value="GT_2_like_c"/>
    <property type="match status" value="1"/>
</dbReference>
<dbReference type="Pfam" id="PF00535">
    <property type="entry name" value="Glycos_transf_2"/>
    <property type="match status" value="1"/>
</dbReference>
<dbReference type="SUPFAM" id="SSF53448">
    <property type="entry name" value="Nucleotide-diphospho-sugar transferases"/>
    <property type="match status" value="1"/>
</dbReference>
<dbReference type="Proteomes" id="UP000283766">
    <property type="component" value="Unassembled WGS sequence"/>
</dbReference>
<evidence type="ECO:0000313" key="6">
    <source>
        <dbReference type="EMBL" id="RHH33239.1"/>
    </source>
</evidence>
<evidence type="ECO:0000256" key="3">
    <source>
        <dbReference type="ARBA" id="ARBA00022679"/>
    </source>
</evidence>
<comment type="similarity">
    <text evidence="1">Belongs to the glycosyltransferase 2 family.</text>
</comment>
<protein>
    <submittedName>
        <fullName evidence="6">Glycosyltransferase family 2 protein</fullName>
    </submittedName>
</protein>
<organism evidence="6 7">
    <name type="scientific">Bacteroides uniformis</name>
    <dbReference type="NCBI Taxonomy" id="820"/>
    <lineage>
        <taxon>Bacteria</taxon>
        <taxon>Pseudomonadati</taxon>
        <taxon>Bacteroidota</taxon>
        <taxon>Bacteroidia</taxon>
        <taxon>Bacteroidales</taxon>
        <taxon>Bacteroidaceae</taxon>
        <taxon>Bacteroides</taxon>
    </lineage>
</organism>
<evidence type="ECO:0000313" key="7">
    <source>
        <dbReference type="Proteomes" id="UP000283766"/>
    </source>
</evidence>
<evidence type="ECO:0000256" key="1">
    <source>
        <dbReference type="ARBA" id="ARBA00006739"/>
    </source>
</evidence>
<feature type="transmembrane region" description="Helical" evidence="4">
    <location>
        <begin position="268"/>
        <end position="289"/>
    </location>
</feature>
<dbReference type="AlphaFoldDB" id="A0A414WG70"/>
<keyword evidence="4" id="KW-0472">Membrane</keyword>
<keyword evidence="4" id="KW-1133">Transmembrane helix</keyword>
<comment type="caution">
    <text evidence="6">The sequence shown here is derived from an EMBL/GenBank/DDBJ whole genome shotgun (WGS) entry which is preliminary data.</text>
</comment>
<keyword evidence="3 6" id="KW-0808">Transferase</keyword>
<dbReference type="InterPro" id="IPR001173">
    <property type="entry name" value="Glyco_trans_2-like"/>
</dbReference>
<dbReference type="InterPro" id="IPR029044">
    <property type="entry name" value="Nucleotide-diphossugar_trans"/>
</dbReference>
<dbReference type="Gene3D" id="3.90.550.10">
    <property type="entry name" value="Spore Coat Polysaccharide Biosynthesis Protein SpsA, Chain A"/>
    <property type="match status" value="1"/>
</dbReference>
<evidence type="ECO:0000256" key="2">
    <source>
        <dbReference type="ARBA" id="ARBA00022676"/>
    </source>
</evidence>
<keyword evidence="4" id="KW-0812">Transmembrane</keyword>
<dbReference type="PANTHER" id="PTHR43179">
    <property type="entry name" value="RHAMNOSYLTRANSFERASE WBBL"/>
    <property type="match status" value="1"/>
</dbReference>
<reference evidence="6 7" key="1">
    <citation type="submission" date="2018-08" db="EMBL/GenBank/DDBJ databases">
        <title>A genome reference for cultivated species of the human gut microbiota.</title>
        <authorList>
            <person name="Zou Y."/>
            <person name="Xue W."/>
            <person name="Luo G."/>
        </authorList>
    </citation>
    <scope>NUCLEOTIDE SEQUENCE [LARGE SCALE GENOMIC DNA]</scope>
    <source>
        <strain evidence="6 7">AM18-14LB</strain>
    </source>
</reference>
<gene>
    <name evidence="6" type="ORF">DW216_03375</name>
</gene>
<dbReference type="PANTHER" id="PTHR43179:SF12">
    <property type="entry name" value="GALACTOFURANOSYLTRANSFERASE GLFT2"/>
    <property type="match status" value="1"/>
</dbReference>
<accession>A0A414WG70</accession>
<dbReference type="RefSeq" id="WP_009038504.1">
    <property type="nucleotide sequence ID" value="NZ_CABKOQ010000012.1"/>
</dbReference>
<dbReference type="GO" id="GO:0016757">
    <property type="term" value="F:glycosyltransferase activity"/>
    <property type="evidence" value="ECO:0007669"/>
    <property type="project" value="UniProtKB-KW"/>
</dbReference>
<proteinExistence type="inferred from homology"/>
<evidence type="ECO:0000256" key="4">
    <source>
        <dbReference type="SAM" id="Phobius"/>
    </source>
</evidence>